<reference evidence="2" key="2">
    <citation type="submission" date="2020-09" db="EMBL/GenBank/DDBJ databases">
        <authorList>
            <person name="Sun Q."/>
            <person name="Zhou Y."/>
        </authorList>
    </citation>
    <scope>NUCLEOTIDE SEQUENCE</scope>
    <source>
        <strain evidence="2">CGMCC 4.7312</strain>
    </source>
</reference>
<keyword evidence="3" id="KW-1185">Reference proteome</keyword>
<accession>A0A917U3X3</accession>
<sequence length="161" mass="18652">MQEPIQSEFAGSGLDPLALALDLLRRIERGNDYVRLRKETFRRGAVLIRLVAVALSVASTIILGLQNLDFWAGLGFALVAVATVANTVEPFFAWRARWVLMEESQYRFYRLRDDVMYYIASTQPDQIEVDKVRGLFDEYQRIWDDLSSRWQEYRRSGSATH</sequence>
<protein>
    <recommendedName>
        <fullName evidence="4">DUF4231 domain-containing protein</fullName>
    </recommendedName>
</protein>
<proteinExistence type="predicted"/>
<organism evidence="2 3">
    <name type="scientific">Micromonospora sonchi</name>
    <dbReference type="NCBI Taxonomy" id="1763543"/>
    <lineage>
        <taxon>Bacteria</taxon>
        <taxon>Bacillati</taxon>
        <taxon>Actinomycetota</taxon>
        <taxon>Actinomycetes</taxon>
        <taxon>Micromonosporales</taxon>
        <taxon>Micromonosporaceae</taxon>
        <taxon>Micromonospora</taxon>
    </lineage>
</organism>
<keyword evidence="1" id="KW-0812">Transmembrane</keyword>
<feature type="transmembrane region" description="Helical" evidence="1">
    <location>
        <begin position="71"/>
        <end position="94"/>
    </location>
</feature>
<keyword evidence="1" id="KW-0472">Membrane</keyword>
<evidence type="ECO:0000313" key="2">
    <source>
        <dbReference type="EMBL" id="GGM53528.1"/>
    </source>
</evidence>
<reference evidence="2" key="1">
    <citation type="journal article" date="2014" name="Int. J. Syst. Evol. Microbiol.">
        <title>Complete genome sequence of Corynebacterium casei LMG S-19264T (=DSM 44701T), isolated from a smear-ripened cheese.</title>
        <authorList>
            <consortium name="US DOE Joint Genome Institute (JGI-PGF)"/>
            <person name="Walter F."/>
            <person name="Albersmeier A."/>
            <person name="Kalinowski J."/>
            <person name="Ruckert C."/>
        </authorList>
    </citation>
    <scope>NUCLEOTIDE SEQUENCE</scope>
    <source>
        <strain evidence="2">CGMCC 4.7312</strain>
    </source>
</reference>
<feature type="transmembrane region" description="Helical" evidence="1">
    <location>
        <begin position="46"/>
        <end position="65"/>
    </location>
</feature>
<evidence type="ECO:0000256" key="1">
    <source>
        <dbReference type="SAM" id="Phobius"/>
    </source>
</evidence>
<dbReference type="EMBL" id="BMNB01000022">
    <property type="protein sequence ID" value="GGM53528.1"/>
    <property type="molecule type" value="Genomic_DNA"/>
</dbReference>
<keyword evidence="1" id="KW-1133">Transmembrane helix</keyword>
<evidence type="ECO:0008006" key="4">
    <source>
        <dbReference type="Google" id="ProtNLM"/>
    </source>
</evidence>
<name>A0A917U3X3_9ACTN</name>
<dbReference type="NCBIfam" id="NF033634">
    <property type="entry name" value="SLATT_1"/>
    <property type="match status" value="1"/>
</dbReference>
<comment type="caution">
    <text evidence="2">The sequence shown here is derived from an EMBL/GenBank/DDBJ whole genome shotgun (WGS) entry which is preliminary data.</text>
</comment>
<gene>
    <name evidence="2" type="ORF">GCM10011608_42980</name>
</gene>
<dbReference type="AlphaFoldDB" id="A0A917U3X3"/>
<dbReference type="Proteomes" id="UP000608890">
    <property type="component" value="Unassembled WGS sequence"/>
</dbReference>
<evidence type="ECO:0000313" key="3">
    <source>
        <dbReference type="Proteomes" id="UP000608890"/>
    </source>
</evidence>